<dbReference type="RefSeq" id="WP_049995634.1">
    <property type="nucleotide sequence ID" value="NZ_CP031310.1"/>
</dbReference>
<proteinExistence type="predicted"/>
<organism evidence="1 2">
    <name type="scientific">Halapricum salinum</name>
    <dbReference type="NCBI Taxonomy" id="1457250"/>
    <lineage>
        <taxon>Archaea</taxon>
        <taxon>Methanobacteriati</taxon>
        <taxon>Methanobacteriota</taxon>
        <taxon>Stenosarchaea group</taxon>
        <taxon>Halobacteria</taxon>
        <taxon>Halobacteriales</taxon>
        <taxon>Haloarculaceae</taxon>
        <taxon>Halapricum</taxon>
    </lineage>
</organism>
<dbReference type="GO" id="GO:0015035">
    <property type="term" value="F:protein-disulfide reductase activity"/>
    <property type="evidence" value="ECO:0007669"/>
    <property type="project" value="InterPro"/>
</dbReference>
<accession>A0A4D6HDK6</accession>
<dbReference type="AlphaFoldDB" id="A0A4D6HDK6"/>
<sequence length="127" mass="14814">MSEATLVYDDDCGFCTWWADYIAERSDVELVGFSELTEELLAQLPEDYEECAHLVVDDEVYSCGESIEQALGRSDLGVDFEPLFQFCRQFDEYSRFREWAYREVADRRSLWGKIISKDPPARSNSRE</sequence>
<dbReference type="Pfam" id="PF04134">
    <property type="entry name" value="DCC1-like"/>
    <property type="match status" value="1"/>
</dbReference>
<dbReference type="GeneID" id="39847380"/>
<protein>
    <submittedName>
        <fullName evidence="1">DUF393 domain-containing protein</fullName>
    </submittedName>
</protein>
<gene>
    <name evidence="1" type="ORF">DV733_05910</name>
</gene>
<dbReference type="OrthoDB" id="195634at2157"/>
<evidence type="ECO:0000313" key="1">
    <source>
        <dbReference type="EMBL" id="QCC50807.1"/>
    </source>
</evidence>
<name>A0A4D6HDK6_9EURY</name>
<dbReference type="EMBL" id="CP031310">
    <property type="protein sequence ID" value="QCC50807.1"/>
    <property type="molecule type" value="Genomic_DNA"/>
</dbReference>
<dbReference type="KEGG" id="hsn:DV733_05910"/>
<reference evidence="1 2" key="1">
    <citation type="journal article" date="2019" name="Nat. Commun.">
        <title>A new type of DNA phosphorothioation-based antiviral system in archaea.</title>
        <authorList>
            <person name="Xiong L."/>
            <person name="Liu S."/>
            <person name="Chen S."/>
            <person name="Xiao Y."/>
            <person name="Zhu B."/>
            <person name="Gao Y."/>
            <person name="Zhang Y."/>
            <person name="Chen B."/>
            <person name="Luo J."/>
            <person name="Deng Z."/>
            <person name="Chen X."/>
            <person name="Wang L."/>
            <person name="Chen S."/>
        </authorList>
    </citation>
    <scope>NUCLEOTIDE SEQUENCE [LARGE SCALE GENOMIC DNA]</scope>
    <source>
        <strain evidence="1 2">CBA1105</strain>
    </source>
</reference>
<dbReference type="InterPro" id="IPR007263">
    <property type="entry name" value="DCC1-like"/>
</dbReference>
<keyword evidence="2" id="KW-1185">Reference proteome</keyword>
<evidence type="ECO:0000313" key="2">
    <source>
        <dbReference type="Proteomes" id="UP000296706"/>
    </source>
</evidence>
<dbReference type="Proteomes" id="UP000296706">
    <property type="component" value="Chromosome"/>
</dbReference>